<dbReference type="InterPro" id="IPR029069">
    <property type="entry name" value="HotDog_dom_sf"/>
</dbReference>
<evidence type="ECO:0000259" key="1">
    <source>
        <dbReference type="Pfam" id="PF01575"/>
    </source>
</evidence>
<protein>
    <submittedName>
        <fullName evidence="2">Enoyl-CoA hydratase</fullName>
    </submittedName>
</protein>
<dbReference type="Proteomes" id="UP000239434">
    <property type="component" value="Unassembled WGS sequence"/>
</dbReference>
<dbReference type="InterPro" id="IPR052342">
    <property type="entry name" value="MCH/BMMD"/>
</dbReference>
<dbReference type="PANTHER" id="PTHR43664:SF1">
    <property type="entry name" value="BETA-METHYLMALYL-COA DEHYDRATASE"/>
    <property type="match status" value="1"/>
</dbReference>
<name>A0A2S9IXL5_9HYPH</name>
<dbReference type="PANTHER" id="PTHR43664">
    <property type="entry name" value="MONOAMINE OXIDASE-RELATED"/>
    <property type="match status" value="1"/>
</dbReference>
<feature type="domain" description="MaoC-like" evidence="1">
    <location>
        <begin position="24"/>
        <end position="119"/>
    </location>
</feature>
<dbReference type="Gene3D" id="3.10.129.10">
    <property type="entry name" value="Hotdog Thioesterase"/>
    <property type="match status" value="1"/>
</dbReference>
<dbReference type="CDD" id="cd03454">
    <property type="entry name" value="YdeM"/>
    <property type="match status" value="1"/>
</dbReference>
<organism evidence="2 3">
    <name type="scientific">Phyllobacterium phragmitis</name>
    <dbReference type="NCBI Taxonomy" id="2670329"/>
    <lineage>
        <taxon>Bacteria</taxon>
        <taxon>Pseudomonadati</taxon>
        <taxon>Pseudomonadota</taxon>
        <taxon>Alphaproteobacteria</taxon>
        <taxon>Hyphomicrobiales</taxon>
        <taxon>Phyllobacteriaceae</taxon>
        <taxon>Phyllobacterium</taxon>
    </lineage>
</organism>
<reference evidence="2 3" key="1">
    <citation type="submission" date="2018-02" db="EMBL/GenBank/DDBJ databases">
        <title>The draft genome of Phyllobacterium sp. 1N-3.</title>
        <authorList>
            <person name="Liu L."/>
            <person name="Li L."/>
            <person name="Zhang X."/>
            <person name="Wang T."/>
            <person name="Liang L."/>
        </authorList>
    </citation>
    <scope>NUCLEOTIDE SEQUENCE [LARGE SCALE GENOMIC DNA]</scope>
    <source>
        <strain evidence="2 3">1N-3</strain>
    </source>
</reference>
<dbReference type="Pfam" id="PF01575">
    <property type="entry name" value="MaoC_dehydratas"/>
    <property type="match status" value="1"/>
</dbReference>
<dbReference type="SUPFAM" id="SSF54637">
    <property type="entry name" value="Thioesterase/thiol ester dehydrase-isomerase"/>
    <property type="match status" value="1"/>
</dbReference>
<accession>A0A2S9IXL5</accession>
<evidence type="ECO:0000313" key="2">
    <source>
        <dbReference type="EMBL" id="PRD45276.1"/>
    </source>
</evidence>
<dbReference type="RefSeq" id="WP_105740531.1">
    <property type="nucleotide sequence ID" value="NZ_PVBR01000002.1"/>
</dbReference>
<keyword evidence="3" id="KW-1185">Reference proteome</keyword>
<dbReference type="InterPro" id="IPR002539">
    <property type="entry name" value="MaoC-like_dom"/>
</dbReference>
<sequence length="162" mass="17922">MDMKLHHYAYEDLAIGLEFPLGPKDVTAEEIIAFAREFDPQPFHLDEAAGKASVLGGLAASGWHTVSMLMRMMCDAYITGSTSQGAPGVDFVKWKRPVLAGDTLAGRTKVLDRRVSRSKPDLGFVTVHHELFNQNGESVCEAQHMGMFLLRDPQHKAEEAPR</sequence>
<proteinExistence type="predicted"/>
<evidence type="ECO:0000313" key="3">
    <source>
        <dbReference type="Proteomes" id="UP000239434"/>
    </source>
</evidence>
<dbReference type="AlphaFoldDB" id="A0A2S9IXL5"/>
<dbReference type="EMBL" id="PVBR01000002">
    <property type="protein sequence ID" value="PRD45276.1"/>
    <property type="molecule type" value="Genomic_DNA"/>
</dbReference>
<comment type="caution">
    <text evidence="2">The sequence shown here is derived from an EMBL/GenBank/DDBJ whole genome shotgun (WGS) entry which is preliminary data.</text>
</comment>
<gene>
    <name evidence="2" type="ORF">C5748_03470</name>
</gene>